<evidence type="ECO:0000313" key="3">
    <source>
        <dbReference type="Proteomes" id="UP001500689"/>
    </source>
</evidence>
<feature type="transmembrane region" description="Helical" evidence="1">
    <location>
        <begin position="75"/>
        <end position="99"/>
    </location>
</feature>
<keyword evidence="1" id="KW-0472">Membrane</keyword>
<evidence type="ECO:0000256" key="1">
    <source>
        <dbReference type="SAM" id="Phobius"/>
    </source>
</evidence>
<organism evidence="2 3">
    <name type="scientific">Amycolatopsis ultiminotia</name>
    <dbReference type="NCBI Taxonomy" id="543629"/>
    <lineage>
        <taxon>Bacteria</taxon>
        <taxon>Bacillati</taxon>
        <taxon>Actinomycetota</taxon>
        <taxon>Actinomycetes</taxon>
        <taxon>Pseudonocardiales</taxon>
        <taxon>Pseudonocardiaceae</taxon>
        <taxon>Amycolatopsis</taxon>
    </lineage>
</organism>
<evidence type="ECO:0000313" key="2">
    <source>
        <dbReference type="EMBL" id="GAA3560395.1"/>
    </source>
</evidence>
<reference evidence="3" key="1">
    <citation type="journal article" date="2019" name="Int. J. Syst. Evol. Microbiol.">
        <title>The Global Catalogue of Microorganisms (GCM) 10K type strain sequencing project: providing services to taxonomists for standard genome sequencing and annotation.</title>
        <authorList>
            <consortium name="The Broad Institute Genomics Platform"/>
            <consortium name="The Broad Institute Genome Sequencing Center for Infectious Disease"/>
            <person name="Wu L."/>
            <person name="Ma J."/>
        </authorList>
    </citation>
    <scope>NUCLEOTIDE SEQUENCE [LARGE SCALE GENOMIC DNA]</scope>
    <source>
        <strain evidence="3">JCM 16898</strain>
    </source>
</reference>
<keyword evidence="1" id="KW-1133">Transmembrane helix</keyword>
<dbReference type="Proteomes" id="UP001500689">
    <property type="component" value="Unassembled WGS sequence"/>
</dbReference>
<keyword evidence="1" id="KW-0812">Transmembrane</keyword>
<gene>
    <name evidence="2" type="ORF">GCM10022222_50170</name>
</gene>
<keyword evidence="3" id="KW-1185">Reference proteome</keyword>
<protein>
    <submittedName>
        <fullName evidence="2">Uncharacterized protein</fullName>
    </submittedName>
</protein>
<name>A0ABP6X2C6_9PSEU</name>
<sequence length="122" mass="13352">MHPDPAFGYLGFGPLADDQRVERGLGVGFLRVYGEHGSNLPPRAAAPQQSAGRLTVVLNGLANWWDGVELWLAQAWFPVQFVLVMVVVVPLCLLVAWIIDKLVERCARWLGTARDDEGPSGS</sequence>
<proteinExistence type="predicted"/>
<comment type="caution">
    <text evidence="2">The sequence shown here is derived from an EMBL/GenBank/DDBJ whole genome shotgun (WGS) entry which is preliminary data.</text>
</comment>
<accession>A0ABP6X2C6</accession>
<dbReference type="EMBL" id="BAAAZN010000011">
    <property type="protein sequence ID" value="GAA3560395.1"/>
    <property type="molecule type" value="Genomic_DNA"/>
</dbReference>